<keyword evidence="1" id="KW-1133">Transmembrane helix</keyword>
<feature type="transmembrane region" description="Helical" evidence="1">
    <location>
        <begin position="67"/>
        <end position="92"/>
    </location>
</feature>
<reference evidence="2 3" key="1">
    <citation type="submission" date="2019-11" db="EMBL/GenBank/DDBJ databases">
        <title>Bacillus idriensis genome.</title>
        <authorList>
            <person name="Konopka E.N."/>
            <person name="Newman J.D."/>
        </authorList>
    </citation>
    <scope>NUCLEOTIDE SEQUENCE [LARGE SCALE GENOMIC DNA]</scope>
    <source>
        <strain evidence="2 3">DSM 19097</strain>
    </source>
</reference>
<feature type="transmembrane region" description="Helical" evidence="1">
    <location>
        <begin position="6"/>
        <end position="26"/>
    </location>
</feature>
<dbReference type="EMBL" id="WKKF01000008">
    <property type="protein sequence ID" value="MRX56079.1"/>
    <property type="molecule type" value="Genomic_DNA"/>
</dbReference>
<keyword evidence="3" id="KW-1185">Reference proteome</keyword>
<dbReference type="RefSeq" id="WP_070875652.1">
    <property type="nucleotide sequence ID" value="NZ_CAJGAA010000005.1"/>
</dbReference>
<sequence length="98" mass="11004">MDSILLTNLIRIGVPIIVIAASIFWTMKMSYTRRLIPPVTLAIFAAAVFLAPYILEWMNGSDRDLETVLLTIYITLTLMLSSVLSLITALFVKKKETN</sequence>
<keyword evidence="1" id="KW-0812">Transmembrane</keyword>
<dbReference type="Proteomes" id="UP000441585">
    <property type="component" value="Unassembled WGS sequence"/>
</dbReference>
<evidence type="ECO:0000313" key="3">
    <source>
        <dbReference type="Proteomes" id="UP000441585"/>
    </source>
</evidence>
<feature type="transmembrane region" description="Helical" evidence="1">
    <location>
        <begin position="35"/>
        <end position="55"/>
    </location>
</feature>
<name>A0A6I2MEB0_9BACI</name>
<proteinExistence type="predicted"/>
<evidence type="ECO:0000256" key="1">
    <source>
        <dbReference type="SAM" id="Phobius"/>
    </source>
</evidence>
<comment type="caution">
    <text evidence="2">The sequence shown here is derived from an EMBL/GenBank/DDBJ whole genome shotgun (WGS) entry which is preliminary data.</text>
</comment>
<protein>
    <submittedName>
        <fullName evidence="2">Uncharacterized protein</fullName>
    </submittedName>
</protein>
<dbReference type="AlphaFoldDB" id="A0A6I2MEB0"/>
<gene>
    <name evidence="2" type="ORF">GJU41_19150</name>
</gene>
<organism evidence="2 3">
    <name type="scientific">Metabacillus idriensis</name>
    <dbReference type="NCBI Taxonomy" id="324768"/>
    <lineage>
        <taxon>Bacteria</taxon>
        <taxon>Bacillati</taxon>
        <taxon>Bacillota</taxon>
        <taxon>Bacilli</taxon>
        <taxon>Bacillales</taxon>
        <taxon>Bacillaceae</taxon>
        <taxon>Metabacillus</taxon>
    </lineage>
</organism>
<accession>A0A6I2MEB0</accession>
<evidence type="ECO:0000313" key="2">
    <source>
        <dbReference type="EMBL" id="MRX56079.1"/>
    </source>
</evidence>
<keyword evidence="1" id="KW-0472">Membrane</keyword>